<evidence type="ECO:0000313" key="1">
    <source>
        <dbReference type="EMBL" id="CAD8350767.1"/>
    </source>
</evidence>
<accession>A0A7S0A1Y2</accession>
<dbReference type="AlphaFoldDB" id="A0A7S0A1Y2"/>
<protein>
    <submittedName>
        <fullName evidence="1">Uncharacterized protein</fullName>
    </submittedName>
</protein>
<gene>
    <name evidence="1" type="ORF">PBAH0796_LOCUS6134</name>
</gene>
<reference evidence="1" key="1">
    <citation type="submission" date="2021-01" db="EMBL/GenBank/DDBJ databases">
        <authorList>
            <person name="Corre E."/>
            <person name="Pelletier E."/>
            <person name="Niang G."/>
            <person name="Scheremetjew M."/>
            <person name="Finn R."/>
            <person name="Kale V."/>
            <person name="Holt S."/>
            <person name="Cochrane G."/>
            <person name="Meng A."/>
            <person name="Brown T."/>
            <person name="Cohen L."/>
        </authorList>
    </citation>
    <scope>NUCLEOTIDE SEQUENCE</scope>
    <source>
        <strain evidence="1">Pbaha01</strain>
    </source>
</reference>
<sequence>MPEMVPGELLAVGGFSSDEEVDGRFSAVVPGHKSEEPRASAQRHGVMGLLVGNTPVMQGSTGQRRHQLTRVTPLPEDSGFEFGDFSTNGDSRKACRVRDPLATANIHCITTVSRRGRTERECRRPLGT</sequence>
<name>A0A7S0A1Y2_9DINO</name>
<dbReference type="EMBL" id="HBEG01010456">
    <property type="protein sequence ID" value="CAD8350767.1"/>
    <property type="molecule type" value="Transcribed_RNA"/>
</dbReference>
<organism evidence="1">
    <name type="scientific">Pyrodinium bahamense</name>
    <dbReference type="NCBI Taxonomy" id="73915"/>
    <lineage>
        <taxon>Eukaryota</taxon>
        <taxon>Sar</taxon>
        <taxon>Alveolata</taxon>
        <taxon>Dinophyceae</taxon>
        <taxon>Gonyaulacales</taxon>
        <taxon>Pyrocystaceae</taxon>
        <taxon>Pyrodinium</taxon>
    </lineage>
</organism>
<proteinExistence type="predicted"/>